<accession>A0A0R1V8A3</accession>
<keyword evidence="9" id="KW-1133">Transmembrane helix</keyword>
<keyword evidence="13" id="KW-1185">Reference proteome</keyword>
<evidence type="ECO:0000256" key="8">
    <source>
        <dbReference type="ARBA" id="ARBA00048679"/>
    </source>
</evidence>
<dbReference type="FunFam" id="1.10.510.10:FF:000021">
    <property type="entry name" value="Serine/threonine protein kinase"/>
    <property type="match status" value="1"/>
</dbReference>
<evidence type="ECO:0000259" key="11">
    <source>
        <dbReference type="PROSITE" id="PS51178"/>
    </source>
</evidence>
<dbReference type="CDD" id="cd06577">
    <property type="entry name" value="PASTA_pknB"/>
    <property type="match status" value="3"/>
</dbReference>
<evidence type="ECO:0000256" key="2">
    <source>
        <dbReference type="ARBA" id="ARBA00022527"/>
    </source>
</evidence>
<evidence type="ECO:0000256" key="7">
    <source>
        <dbReference type="ARBA" id="ARBA00047899"/>
    </source>
</evidence>
<evidence type="ECO:0000256" key="3">
    <source>
        <dbReference type="ARBA" id="ARBA00022679"/>
    </source>
</evidence>
<dbReference type="EC" id="2.7.11.1" evidence="1"/>
<dbReference type="PANTHER" id="PTHR43289">
    <property type="entry name" value="MITOGEN-ACTIVATED PROTEIN KINASE KINASE KINASE 20-RELATED"/>
    <property type="match status" value="1"/>
</dbReference>
<dbReference type="SUPFAM" id="SSF56112">
    <property type="entry name" value="Protein kinase-like (PK-like)"/>
    <property type="match status" value="1"/>
</dbReference>
<dbReference type="Gene3D" id="1.10.510.10">
    <property type="entry name" value="Transferase(Phosphotransferase) domain 1"/>
    <property type="match status" value="1"/>
</dbReference>
<dbReference type="SMART" id="SM00740">
    <property type="entry name" value="PASTA"/>
    <property type="match status" value="3"/>
</dbReference>
<evidence type="ECO:0000256" key="5">
    <source>
        <dbReference type="ARBA" id="ARBA00022777"/>
    </source>
</evidence>
<dbReference type="InterPro" id="IPR011009">
    <property type="entry name" value="Kinase-like_dom_sf"/>
</dbReference>
<dbReference type="Gene3D" id="2.60.40.2560">
    <property type="match status" value="1"/>
</dbReference>
<gene>
    <name evidence="12" type="ORF">FC60_GL000654</name>
</gene>
<dbReference type="Gene3D" id="3.30.200.20">
    <property type="entry name" value="Phosphorylase Kinase, domain 1"/>
    <property type="match status" value="1"/>
</dbReference>
<dbReference type="CDD" id="cd14014">
    <property type="entry name" value="STKc_PknB_like"/>
    <property type="match status" value="1"/>
</dbReference>
<dbReference type="PROSITE" id="PS51178">
    <property type="entry name" value="PASTA"/>
    <property type="match status" value="2"/>
</dbReference>
<evidence type="ECO:0000256" key="4">
    <source>
        <dbReference type="ARBA" id="ARBA00022741"/>
    </source>
</evidence>
<evidence type="ECO:0000313" key="12">
    <source>
        <dbReference type="EMBL" id="KRM01397.1"/>
    </source>
</evidence>
<keyword evidence="6" id="KW-0067">ATP-binding</keyword>
<dbReference type="NCBIfam" id="NF033483">
    <property type="entry name" value="PknB_PASTA_kin"/>
    <property type="match status" value="1"/>
</dbReference>
<comment type="catalytic activity">
    <reaction evidence="8">
        <text>L-seryl-[protein] + ATP = O-phospho-L-seryl-[protein] + ADP + H(+)</text>
        <dbReference type="Rhea" id="RHEA:17989"/>
        <dbReference type="Rhea" id="RHEA-COMP:9863"/>
        <dbReference type="Rhea" id="RHEA-COMP:11604"/>
        <dbReference type="ChEBI" id="CHEBI:15378"/>
        <dbReference type="ChEBI" id="CHEBI:29999"/>
        <dbReference type="ChEBI" id="CHEBI:30616"/>
        <dbReference type="ChEBI" id="CHEBI:83421"/>
        <dbReference type="ChEBI" id="CHEBI:456216"/>
        <dbReference type="EC" id="2.7.11.1"/>
    </reaction>
</comment>
<dbReference type="Pfam" id="PF03793">
    <property type="entry name" value="PASTA"/>
    <property type="match status" value="3"/>
</dbReference>
<dbReference type="Pfam" id="PF00069">
    <property type="entry name" value="Pkinase"/>
    <property type="match status" value="1"/>
</dbReference>
<dbReference type="PROSITE" id="PS50011">
    <property type="entry name" value="PROTEIN_KINASE_DOM"/>
    <property type="match status" value="1"/>
</dbReference>
<feature type="domain" description="PASTA" evidence="11">
    <location>
        <begin position="419"/>
        <end position="486"/>
    </location>
</feature>
<organism evidence="12 13">
    <name type="scientific">Limosilactobacillus gastricus DSM 16045</name>
    <dbReference type="NCBI Taxonomy" id="1423749"/>
    <lineage>
        <taxon>Bacteria</taxon>
        <taxon>Bacillati</taxon>
        <taxon>Bacillota</taxon>
        <taxon>Bacilli</taxon>
        <taxon>Lactobacillales</taxon>
        <taxon>Lactobacillaceae</taxon>
        <taxon>Limosilactobacillus</taxon>
    </lineage>
</organism>
<dbReference type="GO" id="GO:0004674">
    <property type="term" value="F:protein serine/threonine kinase activity"/>
    <property type="evidence" value="ECO:0007669"/>
    <property type="project" value="UniProtKB-KW"/>
</dbReference>
<evidence type="ECO:0000259" key="10">
    <source>
        <dbReference type="PROSITE" id="PS50011"/>
    </source>
</evidence>
<dbReference type="InterPro" id="IPR000719">
    <property type="entry name" value="Prot_kinase_dom"/>
</dbReference>
<dbReference type="RefSeq" id="WP_056937679.1">
    <property type="nucleotide sequence ID" value="NZ_AZFN01000018.1"/>
</dbReference>
<evidence type="ECO:0000256" key="1">
    <source>
        <dbReference type="ARBA" id="ARBA00012513"/>
    </source>
</evidence>
<comment type="caution">
    <text evidence="12">The sequence shown here is derived from an EMBL/GenBank/DDBJ whole genome shotgun (WGS) entry which is preliminary data.</text>
</comment>
<evidence type="ECO:0000313" key="13">
    <source>
        <dbReference type="Proteomes" id="UP000051739"/>
    </source>
</evidence>
<keyword evidence="3" id="KW-0808">Transferase</keyword>
<dbReference type="SMART" id="SM00220">
    <property type="entry name" value="S_TKc"/>
    <property type="match status" value="1"/>
</dbReference>
<keyword evidence="4" id="KW-0547">Nucleotide-binding</keyword>
<feature type="domain" description="Protein kinase" evidence="10">
    <location>
        <begin position="11"/>
        <end position="271"/>
    </location>
</feature>
<dbReference type="Proteomes" id="UP000051739">
    <property type="component" value="Unassembled WGS sequence"/>
</dbReference>
<keyword evidence="2" id="KW-0723">Serine/threonine-protein kinase</keyword>
<evidence type="ECO:0000256" key="9">
    <source>
        <dbReference type="SAM" id="Phobius"/>
    </source>
</evidence>
<dbReference type="PROSITE" id="PS00108">
    <property type="entry name" value="PROTEIN_KINASE_ST"/>
    <property type="match status" value="1"/>
</dbReference>
<dbReference type="InterPro" id="IPR008271">
    <property type="entry name" value="Ser/Thr_kinase_AS"/>
</dbReference>
<dbReference type="FunFam" id="3.30.200.20:FF:000035">
    <property type="entry name" value="Serine/threonine protein kinase Stk1"/>
    <property type="match status" value="1"/>
</dbReference>
<dbReference type="PATRIC" id="fig|1423749.3.peg.658"/>
<feature type="transmembrane region" description="Helical" evidence="9">
    <location>
        <begin position="332"/>
        <end position="353"/>
    </location>
</feature>
<comment type="catalytic activity">
    <reaction evidence="7">
        <text>L-threonyl-[protein] + ATP = O-phospho-L-threonyl-[protein] + ADP + H(+)</text>
        <dbReference type="Rhea" id="RHEA:46608"/>
        <dbReference type="Rhea" id="RHEA-COMP:11060"/>
        <dbReference type="Rhea" id="RHEA-COMP:11605"/>
        <dbReference type="ChEBI" id="CHEBI:15378"/>
        <dbReference type="ChEBI" id="CHEBI:30013"/>
        <dbReference type="ChEBI" id="CHEBI:30616"/>
        <dbReference type="ChEBI" id="CHEBI:61977"/>
        <dbReference type="ChEBI" id="CHEBI:456216"/>
        <dbReference type="EC" id="2.7.11.1"/>
    </reaction>
</comment>
<protein>
    <recommendedName>
        <fullName evidence="1">non-specific serine/threonine protein kinase</fullName>
        <ecNumber evidence="1">2.7.11.1</ecNumber>
    </recommendedName>
</protein>
<sequence length="637" mass="71156">MKAGYVLNDRYKIIRSLGEGGMANVYLARDLVLDRDVSVKVLRLDMRDDENTKRRFNREALAATELNDPHIVGVYDVGEENGMQYMVMEYVEGTDLKAFIQAHPHLSVETAITIMTQILQGVEVAHQHGIIHRDLKPQNILINHQKQIKITDFGIATASNANALTQTNTLLGSVHYLSPEQAKGSVATKCSDVYSLGIILYELLTGQVPFEGETAISIALKHFRDEVPSIRSLNPAVPQSLENVVLKATAKDPINRYQSAQAMLDDLSTALNSDRINEPRFQATMADDETKVLDVQQFKDLDAAQIKDTNHSRSDTRELKLKHQRRRIRRRWWFLVCMLLIALITGGGLYYYYNQMTSVPDLFGDTKTEAQDELASHHLKLGDVTMQYSSVVANGHVIKATGKQTKKYGQSVNVIMSRGVKRYTLDDYTGENYQNVAEILRNKGFTVHKETVHSADYDKNTIIKQSIAANTVAHPGSDSITLTVSSGKDTVKVPNFKNKSISDVQAYATKHGLQLTTLTTQDSKVADNHVVSQQPAVGKKLSQGDTLTVTVATSASSDTEKTTNIQVTIPYDDDYKENKVSIYIRDDDHNYGTVYQTMTINQETTVNLQFKLRNNSTGSYRVIRDGRTIMSVNNITA</sequence>
<name>A0A0R1V8A3_9LACO</name>
<dbReference type="EMBL" id="AZFN01000018">
    <property type="protein sequence ID" value="KRM01397.1"/>
    <property type="molecule type" value="Genomic_DNA"/>
</dbReference>
<keyword evidence="5 12" id="KW-0418">Kinase</keyword>
<proteinExistence type="predicted"/>
<dbReference type="SUPFAM" id="SSF54184">
    <property type="entry name" value="Penicillin-binding protein 2x (pbp-2x), c-terminal domain"/>
    <property type="match status" value="1"/>
</dbReference>
<dbReference type="InterPro" id="IPR005543">
    <property type="entry name" value="PASTA_dom"/>
</dbReference>
<dbReference type="Gene3D" id="3.30.10.20">
    <property type="match status" value="3"/>
</dbReference>
<dbReference type="AlphaFoldDB" id="A0A0R1V8A3"/>
<reference evidence="12 13" key="1">
    <citation type="journal article" date="2015" name="Genome Announc.">
        <title>Expanding the biotechnology potential of lactobacilli through comparative genomics of 213 strains and associated genera.</title>
        <authorList>
            <person name="Sun Z."/>
            <person name="Harris H.M."/>
            <person name="McCann A."/>
            <person name="Guo C."/>
            <person name="Argimon S."/>
            <person name="Zhang W."/>
            <person name="Yang X."/>
            <person name="Jeffery I.B."/>
            <person name="Cooney J.C."/>
            <person name="Kagawa T.F."/>
            <person name="Liu W."/>
            <person name="Song Y."/>
            <person name="Salvetti E."/>
            <person name="Wrobel A."/>
            <person name="Rasinkangas P."/>
            <person name="Parkhill J."/>
            <person name="Rea M.C."/>
            <person name="O'Sullivan O."/>
            <person name="Ritari J."/>
            <person name="Douillard F.P."/>
            <person name="Paul Ross R."/>
            <person name="Yang R."/>
            <person name="Briner A.E."/>
            <person name="Felis G.E."/>
            <person name="de Vos W.M."/>
            <person name="Barrangou R."/>
            <person name="Klaenhammer T.R."/>
            <person name="Caufield P.W."/>
            <person name="Cui Y."/>
            <person name="Zhang H."/>
            <person name="O'Toole P.W."/>
        </authorList>
    </citation>
    <scope>NUCLEOTIDE SEQUENCE [LARGE SCALE GENOMIC DNA]</scope>
    <source>
        <strain evidence="12 13">DSM 16045</strain>
    </source>
</reference>
<dbReference type="PANTHER" id="PTHR43289:SF34">
    <property type="entry name" value="SERINE_THREONINE-PROTEIN KINASE YBDM-RELATED"/>
    <property type="match status" value="1"/>
</dbReference>
<dbReference type="GO" id="GO:0005524">
    <property type="term" value="F:ATP binding"/>
    <property type="evidence" value="ECO:0007669"/>
    <property type="project" value="UniProtKB-KW"/>
</dbReference>
<keyword evidence="9" id="KW-0472">Membrane</keyword>
<feature type="domain" description="PASTA" evidence="11">
    <location>
        <begin position="487"/>
        <end position="553"/>
    </location>
</feature>
<evidence type="ECO:0000256" key="6">
    <source>
        <dbReference type="ARBA" id="ARBA00022840"/>
    </source>
</evidence>
<keyword evidence="9" id="KW-0812">Transmembrane</keyword>